<accession>A0A379WJ25</accession>
<proteinExistence type="predicted"/>
<organism evidence="1 2">
    <name type="scientific">Salmonella enterica I</name>
    <dbReference type="NCBI Taxonomy" id="59201"/>
    <lineage>
        <taxon>Bacteria</taxon>
        <taxon>Pseudomonadati</taxon>
        <taxon>Pseudomonadota</taxon>
        <taxon>Gammaproteobacteria</taxon>
        <taxon>Enterobacterales</taxon>
        <taxon>Enterobacteriaceae</taxon>
        <taxon>Salmonella</taxon>
    </lineage>
</organism>
<sequence>MPHHERFCGKLALRQDNRPSEEGAEVNYLLLAQNSSGTFDSGAVVHRIKHQHNQLVFQHKAGFQRFADI</sequence>
<dbReference type="AlphaFoldDB" id="A0A379WJ25"/>
<evidence type="ECO:0000313" key="2">
    <source>
        <dbReference type="Proteomes" id="UP000255509"/>
    </source>
</evidence>
<protein>
    <submittedName>
        <fullName evidence="1">Uncharacterized protein</fullName>
    </submittedName>
</protein>
<dbReference type="Proteomes" id="UP000255509">
    <property type="component" value="Unassembled WGS sequence"/>
</dbReference>
<reference evidence="1 2" key="1">
    <citation type="submission" date="2018-06" db="EMBL/GenBank/DDBJ databases">
        <authorList>
            <consortium name="Pathogen Informatics"/>
            <person name="Doyle S."/>
        </authorList>
    </citation>
    <scope>NUCLEOTIDE SEQUENCE [LARGE SCALE GENOMIC DNA]</scope>
    <source>
        <strain evidence="1 2">NCTC8258</strain>
    </source>
</reference>
<gene>
    <name evidence="1" type="ORF">NCTC8258_06367</name>
</gene>
<evidence type="ECO:0000313" key="1">
    <source>
        <dbReference type="EMBL" id="SUH18531.1"/>
    </source>
</evidence>
<name>A0A379WJ25_SALET</name>
<dbReference type="EMBL" id="UGXS01000004">
    <property type="protein sequence ID" value="SUH18531.1"/>
    <property type="molecule type" value="Genomic_DNA"/>
</dbReference>